<dbReference type="PANTHER" id="PTHR34203">
    <property type="entry name" value="METHYLTRANSFERASE, FKBM FAMILY PROTEIN"/>
    <property type="match status" value="1"/>
</dbReference>
<dbReference type="Gene3D" id="3.40.50.150">
    <property type="entry name" value="Vaccinia Virus protein VP39"/>
    <property type="match status" value="1"/>
</dbReference>
<dbReference type="InParanoid" id="A0A1S3JFT3"/>
<dbReference type="Pfam" id="PF05050">
    <property type="entry name" value="Methyltransf_21"/>
    <property type="match status" value="1"/>
</dbReference>
<evidence type="ECO:0000259" key="1">
    <source>
        <dbReference type="Pfam" id="PF05050"/>
    </source>
</evidence>
<evidence type="ECO:0000313" key="2">
    <source>
        <dbReference type="Proteomes" id="UP000085678"/>
    </source>
</evidence>
<dbReference type="GeneID" id="106172853"/>
<keyword evidence="2" id="KW-1185">Reference proteome</keyword>
<reference evidence="3" key="1">
    <citation type="submission" date="2025-08" db="UniProtKB">
        <authorList>
            <consortium name="RefSeq"/>
        </authorList>
    </citation>
    <scope>IDENTIFICATION</scope>
    <source>
        <tissue evidence="3">Gonads</tissue>
    </source>
</reference>
<dbReference type="RefSeq" id="XP_013409218.1">
    <property type="nucleotide sequence ID" value="XM_013553764.1"/>
</dbReference>
<dbReference type="PANTHER" id="PTHR34203:SF15">
    <property type="entry name" value="SLL1173 PROTEIN"/>
    <property type="match status" value="1"/>
</dbReference>
<dbReference type="NCBIfam" id="TIGR01444">
    <property type="entry name" value="fkbM_fam"/>
    <property type="match status" value="1"/>
</dbReference>
<name>A0A1S3JFT3_LINAN</name>
<feature type="domain" description="Methyltransferase FkbM" evidence="1">
    <location>
        <begin position="116"/>
        <end position="282"/>
    </location>
</feature>
<dbReference type="InterPro" id="IPR029063">
    <property type="entry name" value="SAM-dependent_MTases_sf"/>
</dbReference>
<dbReference type="SUPFAM" id="SSF53335">
    <property type="entry name" value="S-adenosyl-L-methionine-dependent methyltransferases"/>
    <property type="match status" value="1"/>
</dbReference>
<proteinExistence type="predicted"/>
<gene>
    <name evidence="3" type="primary">LOC106172853</name>
</gene>
<organism evidence="2 3">
    <name type="scientific">Lingula anatina</name>
    <name type="common">Brachiopod</name>
    <name type="synonym">Lingula unguis</name>
    <dbReference type="NCBI Taxonomy" id="7574"/>
    <lineage>
        <taxon>Eukaryota</taxon>
        <taxon>Metazoa</taxon>
        <taxon>Spiralia</taxon>
        <taxon>Lophotrochozoa</taxon>
        <taxon>Brachiopoda</taxon>
        <taxon>Linguliformea</taxon>
        <taxon>Lingulata</taxon>
        <taxon>Lingulida</taxon>
        <taxon>Linguloidea</taxon>
        <taxon>Lingulidae</taxon>
        <taxon>Lingula</taxon>
    </lineage>
</organism>
<protein>
    <submittedName>
        <fullName evidence="3">Uncharacterized protein LOC106172853</fullName>
    </submittedName>
</protein>
<dbReference type="OrthoDB" id="430136at2759"/>
<dbReference type="InterPro" id="IPR052514">
    <property type="entry name" value="SAM-dependent_MTase"/>
</dbReference>
<accession>A0A1S3JFT3</accession>
<evidence type="ECO:0000313" key="3">
    <source>
        <dbReference type="RefSeq" id="XP_013409218.1"/>
    </source>
</evidence>
<dbReference type="Proteomes" id="UP000085678">
    <property type="component" value="Unplaced"/>
</dbReference>
<dbReference type="InterPro" id="IPR006342">
    <property type="entry name" value="FkbM_mtfrase"/>
</dbReference>
<dbReference type="AlphaFoldDB" id="A0A1S3JFT3"/>
<sequence length="334" mass="37391">MRTTIYMRNVLVVVLMILVIKTLYTIVYVRYGPNREVNAHGKITLDVLDLQLPTTGDFKCVELKVTSTISAPICVYEVEEDKYVSGALSNGGIWQKDNIDVFRLLANEDPELNLIDLGANLGTWTIIAAALGKQVIAVEPFPPTISRLHRSLQLGHLESRVTLVTNPLSDKYEDVVFKVYPSNKGGVAIAAKNSSGDLLDHSTVKKTTTLNDLASIIPGGFNKAFMKMDIEGMELKALNASDVLFSVVDIPVILTEWMAYRKRLDKPEVRYFEVWFTNAGYVPCYIETSRSSVAQLEYHLLGSIKSDVKWKEISDVFLIKKNVLEEFKGRGRLV</sequence>
<dbReference type="CDD" id="cd02440">
    <property type="entry name" value="AdoMet_MTases"/>
    <property type="match status" value="1"/>
</dbReference>
<dbReference type="KEGG" id="lak:106172853"/>